<name>A0A9D1HIM3_9FIRM</name>
<reference evidence="3" key="2">
    <citation type="journal article" date="2021" name="PeerJ">
        <title>Extensive microbial diversity within the chicken gut microbiome revealed by metagenomics and culture.</title>
        <authorList>
            <person name="Gilroy R."/>
            <person name="Ravi A."/>
            <person name="Getino M."/>
            <person name="Pursley I."/>
            <person name="Horton D.L."/>
            <person name="Alikhan N.F."/>
            <person name="Baker D."/>
            <person name="Gharbi K."/>
            <person name="Hall N."/>
            <person name="Watson M."/>
            <person name="Adriaenssens E.M."/>
            <person name="Foster-Nyarko E."/>
            <person name="Jarju S."/>
            <person name="Secka A."/>
            <person name="Antonio M."/>
            <person name="Oren A."/>
            <person name="Chaudhuri R.R."/>
            <person name="La Ragione R."/>
            <person name="Hildebrand F."/>
            <person name="Pallen M.J."/>
        </authorList>
    </citation>
    <scope>NUCLEOTIDE SEQUENCE</scope>
    <source>
        <strain evidence="3">CHK187-14744</strain>
    </source>
</reference>
<feature type="coiled-coil region" evidence="1">
    <location>
        <begin position="57"/>
        <end position="134"/>
    </location>
</feature>
<dbReference type="EMBL" id="DVLT01000065">
    <property type="protein sequence ID" value="HIU03624.1"/>
    <property type="molecule type" value="Genomic_DNA"/>
</dbReference>
<accession>A0A9D1HIM3</accession>
<protein>
    <submittedName>
        <fullName evidence="3">ATPase</fullName>
    </submittedName>
</protein>
<keyword evidence="1" id="KW-0175">Coiled coil</keyword>
<sequence>MSRIEQLIDEIEEFVESCKTQPFSQSKIIVPKDELLELLTELRLKTPDEIKRYQKIIANKDKIISDAQAQAEKMLEETTAYTNQLVEEHEIMLKAYEKAEEVVNAANAQAEATINEANQNAEEIRINALEYTKELVDNLQNIVSGALSIATEHSEGLIGGLTSNLRILQENQEALAQQLNSPVISETAPIHSLPDEYDDDEEAYDTEEPEEAYEEPEEYDDDEEDDEFDYEDID</sequence>
<reference evidence="3" key="1">
    <citation type="submission" date="2020-10" db="EMBL/GenBank/DDBJ databases">
        <authorList>
            <person name="Gilroy R."/>
        </authorList>
    </citation>
    <scope>NUCLEOTIDE SEQUENCE</scope>
    <source>
        <strain evidence="3">CHK187-14744</strain>
    </source>
</reference>
<evidence type="ECO:0000313" key="4">
    <source>
        <dbReference type="Proteomes" id="UP000824164"/>
    </source>
</evidence>
<proteinExistence type="predicted"/>
<gene>
    <name evidence="3" type="ORF">IAB63_10270</name>
</gene>
<dbReference type="Proteomes" id="UP000824164">
    <property type="component" value="Unassembled WGS sequence"/>
</dbReference>
<evidence type="ECO:0000256" key="2">
    <source>
        <dbReference type="SAM" id="MobiDB-lite"/>
    </source>
</evidence>
<evidence type="ECO:0000313" key="3">
    <source>
        <dbReference type="EMBL" id="HIU03624.1"/>
    </source>
</evidence>
<comment type="caution">
    <text evidence="3">The sequence shown here is derived from an EMBL/GenBank/DDBJ whole genome shotgun (WGS) entry which is preliminary data.</text>
</comment>
<dbReference type="AlphaFoldDB" id="A0A9D1HIM3"/>
<feature type="compositionally biased region" description="Acidic residues" evidence="2">
    <location>
        <begin position="195"/>
        <end position="234"/>
    </location>
</feature>
<evidence type="ECO:0000256" key="1">
    <source>
        <dbReference type="SAM" id="Coils"/>
    </source>
</evidence>
<organism evidence="3 4">
    <name type="scientific">Candidatus Onthocola gallistercoris</name>
    <dbReference type="NCBI Taxonomy" id="2840876"/>
    <lineage>
        <taxon>Bacteria</taxon>
        <taxon>Bacillati</taxon>
        <taxon>Bacillota</taxon>
        <taxon>Bacilli</taxon>
        <taxon>Candidatus Onthocola</taxon>
    </lineage>
</organism>
<feature type="region of interest" description="Disordered" evidence="2">
    <location>
        <begin position="181"/>
        <end position="234"/>
    </location>
</feature>